<evidence type="ECO:0000313" key="6">
    <source>
        <dbReference type="Proteomes" id="UP000301737"/>
    </source>
</evidence>
<dbReference type="Proteomes" id="UP000301737">
    <property type="component" value="Unassembled WGS sequence"/>
</dbReference>
<gene>
    <name evidence="5" type="primary">AIM3</name>
    <name evidence="5" type="ORF">ZYGM_002542</name>
</gene>
<organism evidence="5 6">
    <name type="scientific">Zygosaccharomyces mellis</name>
    <dbReference type="NCBI Taxonomy" id="42258"/>
    <lineage>
        <taxon>Eukaryota</taxon>
        <taxon>Fungi</taxon>
        <taxon>Dikarya</taxon>
        <taxon>Ascomycota</taxon>
        <taxon>Saccharomycotina</taxon>
        <taxon>Saccharomycetes</taxon>
        <taxon>Saccharomycetales</taxon>
        <taxon>Saccharomycetaceae</taxon>
        <taxon>Zygosaccharomyces</taxon>
    </lineage>
</organism>
<dbReference type="Pfam" id="PF17096">
    <property type="entry name" value="AIM3"/>
    <property type="match status" value="1"/>
</dbReference>
<feature type="compositionally biased region" description="Low complexity" evidence="4">
    <location>
        <begin position="444"/>
        <end position="457"/>
    </location>
</feature>
<protein>
    <submittedName>
        <fullName evidence="5">Altered inheritance of mitochondria protein 3</fullName>
    </submittedName>
</protein>
<feature type="compositionally biased region" description="Polar residues" evidence="4">
    <location>
        <begin position="247"/>
        <end position="271"/>
    </location>
</feature>
<accession>A0A4C2E4X5</accession>
<name>A0A4C2E4X5_9SACH</name>
<feature type="compositionally biased region" description="Low complexity" evidence="4">
    <location>
        <begin position="111"/>
        <end position="140"/>
    </location>
</feature>
<keyword evidence="3" id="KW-0472">Membrane</keyword>
<sequence length="544" mass="59423">MSDFWERNKGSITSGLKKTGKAGLSGTKYVAKTGYQAGKKNWNSNKKNKTGKKPDEENFDDELDDHSRYYPSYSSHSMNPSAFPPPPSRTNPSQNISGENTSVPPPLQPSTQQPAYQQPAYQQPVYTVQDSQQGQFGVQQPSMPPLHPGDQQYPSQYGHEEAPRVTSQQQTTQTSYQQSFPPLPPRSSQAIKQPPVPPRSGYQRSSLPQSQMGYQQPPALSQTEYQPQPPAQSSYQQFPAQHVHSVSPPQRSSNQNSTPIQPQSTANSQTRPYDLTAPHIKQRFEIPSVDLANLPSPPTHRDRNSQSKTRESSPGPRPQNTMLGSSPPPTYENSQRTAQNTSLSSLVPPSVQSPSTPHTESTSFLPGSNAPLPPMRPKSNQPAMVDPSLFPPPPRPKQTVSTERELLLKNQDSSAGPIPHGRLAGSKTPPPPVKPKPSNLTARSGTAASSKSTPAASVDSISQELSRVQLKKGNSKYTQEPTPSKLPPPAVPKKNVTLDKTGSSLPPNKNNSLKSPTDQQEVNPFERYLKSAVPAENDRLHKPI</sequence>
<dbReference type="InterPro" id="IPR031370">
    <property type="entry name" value="Aim3"/>
</dbReference>
<feature type="compositionally biased region" description="Polar residues" evidence="4">
    <location>
        <begin position="498"/>
        <end position="522"/>
    </location>
</feature>
<feature type="compositionally biased region" description="Low complexity" evidence="4">
    <location>
        <begin position="341"/>
        <end position="357"/>
    </location>
</feature>
<reference evidence="5 6" key="1">
    <citation type="submission" date="2019-01" db="EMBL/GenBank/DDBJ databases">
        <title>Draft Genome Sequencing of Zygosaccharomyces mellis Ca-7.</title>
        <authorList>
            <person name="Shiwa Y."/>
            <person name="Kanesaki Y."/>
            <person name="Ishige T."/>
            <person name="Mura K."/>
            <person name="Hori T."/>
            <person name="Tamura T."/>
        </authorList>
    </citation>
    <scope>NUCLEOTIDE SEQUENCE [LARGE SCALE GENOMIC DNA]</scope>
    <source>
        <strain evidence="5 6">Ca-7</strain>
    </source>
</reference>
<feature type="compositionally biased region" description="Basic and acidic residues" evidence="4">
    <location>
        <begin position="299"/>
        <end position="311"/>
    </location>
</feature>
<evidence type="ECO:0000256" key="3">
    <source>
        <dbReference type="ARBA" id="ARBA00023136"/>
    </source>
</evidence>
<evidence type="ECO:0000313" key="5">
    <source>
        <dbReference type="EMBL" id="GCE99145.1"/>
    </source>
</evidence>
<dbReference type="AlphaFoldDB" id="A0A4C2E4X5"/>
<proteinExistence type="inferred from homology"/>
<feature type="region of interest" description="Disordered" evidence="4">
    <location>
        <begin position="1"/>
        <end position="525"/>
    </location>
</feature>
<feature type="compositionally biased region" description="Polar residues" evidence="4">
    <location>
        <begin position="331"/>
        <end position="340"/>
    </location>
</feature>
<comment type="caution">
    <text evidence="5">The sequence shown here is derived from an EMBL/GenBank/DDBJ whole genome shotgun (WGS) entry which is preliminary data.</text>
</comment>
<comment type="subcellular location">
    <subcellularLocation>
        <location evidence="1">Membrane raft</location>
        <topology evidence="1">Peripheral membrane protein</topology>
    </subcellularLocation>
</comment>
<dbReference type="OrthoDB" id="3973404at2759"/>
<evidence type="ECO:0000256" key="4">
    <source>
        <dbReference type="SAM" id="MobiDB-lite"/>
    </source>
</evidence>
<evidence type="ECO:0000256" key="2">
    <source>
        <dbReference type="ARBA" id="ARBA00005311"/>
    </source>
</evidence>
<evidence type="ECO:0000256" key="1">
    <source>
        <dbReference type="ARBA" id="ARBA00004256"/>
    </source>
</evidence>
<dbReference type="GO" id="GO:0051016">
    <property type="term" value="P:barbed-end actin filament capping"/>
    <property type="evidence" value="ECO:0007669"/>
    <property type="project" value="InterPro"/>
</dbReference>
<comment type="similarity">
    <text evidence="2">Belongs to the AIM3 family.</text>
</comment>
<dbReference type="EMBL" id="BIMX01000008">
    <property type="protein sequence ID" value="GCE99145.1"/>
    <property type="molecule type" value="Genomic_DNA"/>
</dbReference>
<feature type="compositionally biased region" description="Low complexity" evidence="4">
    <location>
        <begin position="166"/>
        <end position="179"/>
    </location>
</feature>
<feature type="compositionally biased region" description="Low complexity" evidence="4">
    <location>
        <begin position="231"/>
        <end position="241"/>
    </location>
</feature>
<feature type="compositionally biased region" description="Polar residues" evidence="4">
    <location>
        <begin position="90"/>
        <end position="102"/>
    </location>
</feature>
<dbReference type="GO" id="GO:0045121">
    <property type="term" value="C:membrane raft"/>
    <property type="evidence" value="ECO:0007669"/>
    <property type="project" value="UniProtKB-SubCell"/>
</dbReference>
<keyword evidence="6" id="KW-1185">Reference proteome</keyword>
<dbReference type="GO" id="GO:0030479">
    <property type="term" value="C:actin cortical patch"/>
    <property type="evidence" value="ECO:0007669"/>
    <property type="project" value="InterPro"/>
</dbReference>
<feature type="compositionally biased region" description="Polar residues" evidence="4">
    <location>
        <begin position="202"/>
        <end position="224"/>
    </location>
</feature>